<dbReference type="AlphaFoldDB" id="A0A5C5X1C8"/>
<gene>
    <name evidence="1" type="ORF">KOR42_00310</name>
</gene>
<keyword evidence="2" id="KW-1185">Reference proteome</keyword>
<organism evidence="1 2">
    <name type="scientific">Thalassoglobus neptunius</name>
    <dbReference type="NCBI Taxonomy" id="1938619"/>
    <lineage>
        <taxon>Bacteria</taxon>
        <taxon>Pseudomonadati</taxon>
        <taxon>Planctomycetota</taxon>
        <taxon>Planctomycetia</taxon>
        <taxon>Planctomycetales</taxon>
        <taxon>Planctomycetaceae</taxon>
        <taxon>Thalassoglobus</taxon>
    </lineage>
</organism>
<sequence>MSDLSTFSLPVDADSHSQFRQLILPMRRIIEAEAPSGGKLFNLGLCRKCLFGTRLPASEYI</sequence>
<evidence type="ECO:0000313" key="2">
    <source>
        <dbReference type="Proteomes" id="UP000317243"/>
    </source>
</evidence>
<dbReference type="Proteomes" id="UP000317243">
    <property type="component" value="Unassembled WGS sequence"/>
</dbReference>
<evidence type="ECO:0000313" key="1">
    <source>
        <dbReference type="EMBL" id="TWT56678.1"/>
    </source>
</evidence>
<protein>
    <submittedName>
        <fullName evidence="1">Uncharacterized protein</fullName>
    </submittedName>
</protein>
<comment type="caution">
    <text evidence="1">The sequence shown here is derived from an EMBL/GenBank/DDBJ whole genome shotgun (WGS) entry which is preliminary data.</text>
</comment>
<dbReference type="EMBL" id="SIHI01000001">
    <property type="protein sequence ID" value="TWT56678.1"/>
    <property type="molecule type" value="Genomic_DNA"/>
</dbReference>
<proteinExistence type="predicted"/>
<name>A0A5C5X1C8_9PLAN</name>
<reference evidence="1 2" key="1">
    <citation type="submission" date="2019-02" db="EMBL/GenBank/DDBJ databases">
        <title>Deep-cultivation of Planctomycetes and their phenomic and genomic characterization uncovers novel biology.</title>
        <authorList>
            <person name="Wiegand S."/>
            <person name="Jogler M."/>
            <person name="Boedeker C."/>
            <person name="Pinto D."/>
            <person name="Vollmers J."/>
            <person name="Rivas-Marin E."/>
            <person name="Kohn T."/>
            <person name="Peeters S.H."/>
            <person name="Heuer A."/>
            <person name="Rast P."/>
            <person name="Oberbeckmann S."/>
            <person name="Bunk B."/>
            <person name="Jeske O."/>
            <person name="Meyerdierks A."/>
            <person name="Storesund J.E."/>
            <person name="Kallscheuer N."/>
            <person name="Luecker S."/>
            <person name="Lage O.M."/>
            <person name="Pohl T."/>
            <person name="Merkel B.J."/>
            <person name="Hornburger P."/>
            <person name="Mueller R.-W."/>
            <person name="Bruemmer F."/>
            <person name="Labrenz M."/>
            <person name="Spormann A.M."/>
            <person name="Op Den Camp H."/>
            <person name="Overmann J."/>
            <person name="Amann R."/>
            <person name="Jetten M.S.M."/>
            <person name="Mascher T."/>
            <person name="Medema M.H."/>
            <person name="Devos D.P."/>
            <person name="Kaster A.-K."/>
            <person name="Ovreas L."/>
            <person name="Rohde M."/>
            <person name="Galperin M.Y."/>
            <person name="Jogler C."/>
        </authorList>
    </citation>
    <scope>NUCLEOTIDE SEQUENCE [LARGE SCALE GENOMIC DNA]</scope>
    <source>
        <strain evidence="1 2">KOR42</strain>
    </source>
</reference>
<accession>A0A5C5X1C8</accession>